<protein>
    <submittedName>
        <fullName evidence="1">Uncharacterized protein</fullName>
    </submittedName>
</protein>
<accession>A0AA39XJS5</accession>
<evidence type="ECO:0000313" key="2">
    <source>
        <dbReference type="Proteomes" id="UP001174934"/>
    </source>
</evidence>
<dbReference type="EMBL" id="JAULSR010000001">
    <property type="protein sequence ID" value="KAK0635214.1"/>
    <property type="molecule type" value="Genomic_DNA"/>
</dbReference>
<dbReference type="Proteomes" id="UP001174934">
    <property type="component" value="Unassembled WGS sequence"/>
</dbReference>
<organism evidence="1 2">
    <name type="scientific">Bombardia bombarda</name>
    <dbReference type="NCBI Taxonomy" id="252184"/>
    <lineage>
        <taxon>Eukaryota</taxon>
        <taxon>Fungi</taxon>
        <taxon>Dikarya</taxon>
        <taxon>Ascomycota</taxon>
        <taxon>Pezizomycotina</taxon>
        <taxon>Sordariomycetes</taxon>
        <taxon>Sordariomycetidae</taxon>
        <taxon>Sordariales</taxon>
        <taxon>Lasiosphaeriaceae</taxon>
        <taxon>Bombardia</taxon>
    </lineage>
</organism>
<name>A0AA39XJS5_9PEZI</name>
<dbReference type="AlphaFoldDB" id="A0AA39XJS5"/>
<sequence>MVRVALPSLASDAIITSTFLACEPIPTADPVYTTSYCVTYPAACPTSAWTATYTVVTECTGDPALFTPPPTPPNFVVTTVTCPVCDEPTQTITCPNALGTAPVVINGNGITATVTLTSTAGGDPGHGAWAPGGAPAGPTGAASAGGYVTAGASPSIDLKKALLLVFGLTFAAGNLLL</sequence>
<comment type="caution">
    <text evidence="1">The sequence shown here is derived from an EMBL/GenBank/DDBJ whole genome shotgun (WGS) entry which is preliminary data.</text>
</comment>
<gene>
    <name evidence="1" type="ORF">B0T17DRAFT_612119</name>
</gene>
<proteinExistence type="predicted"/>
<evidence type="ECO:0000313" key="1">
    <source>
        <dbReference type="EMBL" id="KAK0635214.1"/>
    </source>
</evidence>
<keyword evidence="2" id="KW-1185">Reference proteome</keyword>
<reference evidence="1" key="1">
    <citation type="submission" date="2023-06" db="EMBL/GenBank/DDBJ databases">
        <title>Genome-scale phylogeny and comparative genomics of the fungal order Sordariales.</title>
        <authorList>
            <consortium name="Lawrence Berkeley National Laboratory"/>
            <person name="Hensen N."/>
            <person name="Bonometti L."/>
            <person name="Westerberg I."/>
            <person name="Brannstrom I.O."/>
            <person name="Guillou S."/>
            <person name="Cros-Aarteil S."/>
            <person name="Calhoun S."/>
            <person name="Haridas S."/>
            <person name="Kuo A."/>
            <person name="Mondo S."/>
            <person name="Pangilinan J."/>
            <person name="Riley R."/>
            <person name="LaButti K."/>
            <person name="Andreopoulos B."/>
            <person name="Lipzen A."/>
            <person name="Chen C."/>
            <person name="Yanf M."/>
            <person name="Daum C."/>
            <person name="Ng V."/>
            <person name="Clum A."/>
            <person name="Steindorff A."/>
            <person name="Ohm R."/>
            <person name="Martin F."/>
            <person name="Silar P."/>
            <person name="Natvig D."/>
            <person name="Lalanne C."/>
            <person name="Gautier V."/>
            <person name="Ament-velasquez S.L."/>
            <person name="Kruys A."/>
            <person name="Hutchinson M.I."/>
            <person name="Powell A.J."/>
            <person name="Barry K."/>
            <person name="Miller A.N."/>
            <person name="Grigoriev I.V."/>
            <person name="Debuchy R."/>
            <person name="Gladieux P."/>
            <person name="Thoren M.H."/>
            <person name="Johannesson H."/>
        </authorList>
    </citation>
    <scope>NUCLEOTIDE SEQUENCE</scope>
    <source>
        <strain evidence="1">SMH3391-2</strain>
    </source>
</reference>